<dbReference type="InterPro" id="IPR036890">
    <property type="entry name" value="HATPase_C_sf"/>
</dbReference>
<dbReference type="Gene3D" id="3.30.565.10">
    <property type="entry name" value="Histidine kinase-like ATPase, C-terminal domain"/>
    <property type="match status" value="1"/>
</dbReference>
<dbReference type="PANTHER" id="PTHR42878">
    <property type="entry name" value="TWO-COMPONENT HISTIDINE KINASE"/>
    <property type="match status" value="1"/>
</dbReference>
<dbReference type="PRINTS" id="PR00344">
    <property type="entry name" value="BCTRLSENSOR"/>
</dbReference>
<dbReference type="SMART" id="SM00387">
    <property type="entry name" value="HATPase_c"/>
    <property type="match status" value="1"/>
</dbReference>
<evidence type="ECO:0000259" key="9">
    <source>
        <dbReference type="PROSITE" id="PS50885"/>
    </source>
</evidence>
<feature type="domain" description="Histidine kinase" evidence="8">
    <location>
        <begin position="325"/>
        <end position="540"/>
    </location>
</feature>
<dbReference type="InterPro" id="IPR003594">
    <property type="entry name" value="HATPase_dom"/>
</dbReference>
<keyword evidence="6 10" id="KW-0418">Kinase</keyword>
<dbReference type="GO" id="GO:0030295">
    <property type="term" value="F:protein kinase activator activity"/>
    <property type="evidence" value="ECO:0007669"/>
    <property type="project" value="TreeGrafter"/>
</dbReference>
<dbReference type="GO" id="GO:0000155">
    <property type="term" value="F:phosphorelay sensor kinase activity"/>
    <property type="evidence" value="ECO:0007669"/>
    <property type="project" value="InterPro"/>
</dbReference>
<dbReference type="InterPro" id="IPR005467">
    <property type="entry name" value="His_kinase_dom"/>
</dbReference>
<feature type="transmembrane region" description="Helical" evidence="7">
    <location>
        <begin position="40"/>
        <end position="62"/>
    </location>
</feature>
<dbReference type="PROSITE" id="PS50885">
    <property type="entry name" value="HAMP"/>
    <property type="match status" value="1"/>
</dbReference>
<dbReference type="GO" id="GO:0000156">
    <property type="term" value="F:phosphorelay response regulator activity"/>
    <property type="evidence" value="ECO:0007669"/>
    <property type="project" value="TreeGrafter"/>
</dbReference>
<dbReference type="InParanoid" id="A0A330L314"/>
<feature type="domain" description="HAMP" evidence="9">
    <location>
        <begin position="257"/>
        <end position="310"/>
    </location>
</feature>
<feature type="transmembrane region" description="Helical" evidence="7">
    <location>
        <begin position="236"/>
        <end position="255"/>
    </location>
</feature>
<dbReference type="Gene3D" id="1.10.287.130">
    <property type="match status" value="1"/>
</dbReference>
<protein>
    <recommendedName>
        <fullName evidence="3">histidine kinase</fullName>
        <ecNumber evidence="3">2.7.13.3</ecNumber>
    </recommendedName>
</protein>
<keyword evidence="5 10" id="KW-0808">Transferase</keyword>
<keyword evidence="7" id="KW-1133">Transmembrane helix</keyword>
<comment type="subcellular location">
    <subcellularLocation>
        <location evidence="2">Membrane</location>
    </subcellularLocation>
</comment>
<evidence type="ECO:0000313" key="10">
    <source>
        <dbReference type="EMBL" id="SPP64199.1"/>
    </source>
</evidence>
<comment type="catalytic activity">
    <reaction evidence="1">
        <text>ATP + protein L-histidine = ADP + protein N-phospho-L-histidine.</text>
        <dbReference type="EC" id="2.7.13.3"/>
    </reaction>
</comment>
<evidence type="ECO:0000259" key="8">
    <source>
        <dbReference type="PROSITE" id="PS50109"/>
    </source>
</evidence>
<reference evidence="11" key="1">
    <citation type="submission" date="2018-04" db="EMBL/GenBank/DDBJ databases">
        <authorList>
            <person name="Lucker S."/>
            <person name="Sakoula D."/>
        </authorList>
    </citation>
    <scope>NUCLEOTIDE SEQUENCE [LARGE SCALE GENOMIC DNA]</scope>
</reference>
<dbReference type="Gene3D" id="6.10.340.10">
    <property type="match status" value="1"/>
</dbReference>
<dbReference type="CDD" id="cd06225">
    <property type="entry name" value="HAMP"/>
    <property type="match status" value="1"/>
</dbReference>
<organism evidence="10 11">
    <name type="scientific">Nitrospira lenta</name>
    <dbReference type="NCBI Taxonomy" id="1436998"/>
    <lineage>
        <taxon>Bacteria</taxon>
        <taxon>Pseudomonadati</taxon>
        <taxon>Nitrospirota</taxon>
        <taxon>Nitrospiria</taxon>
        <taxon>Nitrospirales</taxon>
        <taxon>Nitrospiraceae</taxon>
        <taxon>Nitrospira</taxon>
    </lineage>
</organism>
<keyword evidence="7" id="KW-0812">Transmembrane</keyword>
<dbReference type="FunFam" id="3.30.565.10:FF:000006">
    <property type="entry name" value="Sensor histidine kinase WalK"/>
    <property type="match status" value="1"/>
</dbReference>
<dbReference type="SMART" id="SM00304">
    <property type="entry name" value="HAMP"/>
    <property type="match status" value="1"/>
</dbReference>
<evidence type="ECO:0000256" key="1">
    <source>
        <dbReference type="ARBA" id="ARBA00000085"/>
    </source>
</evidence>
<dbReference type="SMART" id="SM00388">
    <property type="entry name" value="HisKA"/>
    <property type="match status" value="1"/>
</dbReference>
<dbReference type="InterPro" id="IPR036097">
    <property type="entry name" value="HisK_dim/P_sf"/>
</dbReference>
<dbReference type="InterPro" id="IPR004358">
    <property type="entry name" value="Sig_transdc_His_kin-like_C"/>
</dbReference>
<dbReference type="Pfam" id="PF00672">
    <property type="entry name" value="HAMP"/>
    <property type="match status" value="1"/>
</dbReference>
<keyword evidence="7" id="KW-0472">Membrane</keyword>
<dbReference type="EMBL" id="OUNR01000002">
    <property type="protein sequence ID" value="SPP64199.1"/>
    <property type="molecule type" value="Genomic_DNA"/>
</dbReference>
<dbReference type="OrthoDB" id="9766459at2"/>
<dbReference type="GO" id="GO:0016020">
    <property type="term" value="C:membrane"/>
    <property type="evidence" value="ECO:0007669"/>
    <property type="project" value="UniProtKB-SubCell"/>
</dbReference>
<evidence type="ECO:0000256" key="5">
    <source>
        <dbReference type="ARBA" id="ARBA00022679"/>
    </source>
</evidence>
<sequence length="541" mass="59198">MTNSLPGFGSADTRPHPMIPYAMSSAPPGFIARLSIGKKLAVAFGLILLLLVGSFSATLVYLSRVNSYVDRHQRITIPGVVTAAEMLRNVGEIETRMHQVREHLSGADRTAGFAAIAGIERRTLASLDTYQATHAARTHPILYGMLEHHGRTDLAEQEDQAIVAIADGITALRAQREDLAATRVPTPAGPAATESTYEQVAARTQDAIASLIDVHRKIDVEMKIEGDRLVDQARTMVAGIIGVLGLLIVTVYAIMKRQVANPLKRLAATADRVAHHELAAQFEPWPSRDEVGALAGSLTTMLTSLREHSTALMRKTKELEAFTYSIAHDLKGPLREIEGFSSLLEKQFADSNDAQLQHHIGIIRTSALRLTHMIDALLKYSRLEQQNLPRLRFNVMETISSLLVDRQQFLTGTKAKITVNLPYSDLYGEPVSVRQAITNLLDNALKFSRHTAAPAITIGGQQTATEQWLWIRDNGIGFDAGQADKIFGLFERLHSPGEYEGTGVGLAIVKLVMEKHGGRVWAESTPGQGSTFFIAFPTQVP</sequence>
<name>A0A330L314_9BACT</name>
<keyword evidence="11" id="KW-1185">Reference proteome</keyword>
<dbReference type="Pfam" id="PF02518">
    <property type="entry name" value="HATPase_c"/>
    <property type="match status" value="1"/>
</dbReference>
<accession>A0A330L314</accession>
<proteinExistence type="predicted"/>
<dbReference type="CDD" id="cd00082">
    <property type="entry name" value="HisKA"/>
    <property type="match status" value="1"/>
</dbReference>
<dbReference type="SUPFAM" id="SSF55874">
    <property type="entry name" value="ATPase domain of HSP90 chaperone/DNA topoisomerase II/histidine kinase"/>
    <property type="match status" value="1"/>
</dbReference>
<dbReference type="SUPFAM" id="SSF47384">
    <property type="entry name" value="Homodimeric domain of signal transducing histidine kinase"/>
    <property type="match status" value="1"/>
</dbReference>
<dbReference type="InterPro" id="IPR050351">
    <property type="entry name" value="BphY/WalK/GraS-like"/>
</dbReference>
<keyword evidence="4" id="KW-0597">Phosphoprotein</keyword>
<gene>
    <name evidence="10" type="ORF">NITLEN_100069</name>
</gene>
<evidence type="ECO:0000256" key="2">
    <source>
        <dbReference type="ARBA" id="ARBA00004370"/>
    </source>
</evidence>
<dbReference type="Proteomes" id="UP000248168">
    <property type="component" value="Unassembled WGS sequence"/>
</dbReference>
<dbReference type="InterPro" id="IPR003661">
    <property type="entry name" value="HisK_dim/P_dom"/>
</dbReference>
<evidence type="ECO:0000256" key="6">
    <source>
        <dbReference type="ARBA" id="ARBA00022777"/>
    </source>
</evidence>
<dbReference type="Pfam" id="PF00512">
    <property type="entry name" value="HisKA"/>
    <property type="match status" value="1"/>
</dbReference>
<dbReference type="SUPFAM" id="SSF158472">
    <property type="entry name" value="HAMP domain-like"/>
    <property type="match status" value="1"/>
</dbReference>
<evidence type="ECO:0000256" key="4">
    <source>
        <dbReference type="ARBA" id="ARBA00022553"/>
    </source>
</evidence>
<dbReference type="PROSITE" id="PS50109">
    <property type="entry name" value="HIS_KIN"/>
    <property type="match status" value="1"/>
</dbReference>
<evidence type="ECO:0000256" key="7">
    <source>
        <dbReference type="SAM" id="Phobius"/>
    </source>
</evidence>
<evidence type="ECO:0000256" key="3">
    <source>
        <dbReference type="ARBA" id="ARBA00012438"/>
    </source>
</evidence>
<evidence type="ECO:0000313" key="11">
    <source>
        <dbReference type="Proteomes" id="UP000248168"/>
    </source>
</evidence>
<dbReference type="PANTHER" id="PTHR42878:SF15">
    <property type="entry name" value="BACTERIOPHYTOCHROME"/>
    <property type="match status" value="1"/>
</dbReference>
<dbReference type="GO" id="GO:0007234">
    <property type="term" value="P:osmosensory signaling via phosphorelay pathway"/>
    <property type="evidence" value="ECO:0007669"/>
    <property type="project" value="TreeGrafter"/>
</dbReference>
<dbReference type="EC" id="2.7.13.3" evidence="3"/>
<dbReference type="InterPro" id="IPR003660">
    <property type="entry name" value="HAMP_dom"/>
</dbReference>
<dbReference type="AlphaFoldDB" id="A0A330L314"/>